<dbReference type="SUPFAM" id="SSF53649">
    <property type="entry name" value="Alkaline phosphatase-like"/>
    <property type="match status" value="1"/>
</dbReference>
<dbReference type="PROSITE" id="PS51257">
    <property type="entry name" value="PROKAR_LIPOPROTEIN"/>
    <property type="match status" value="1"/>
</dbReference>
<dbReference type="InterPro" id="IPR001952">
    <property type="entry name" value="Alkaline_phosphatase"/>
</dbReference>
<keyword evidence="5" id="KW-1185">Reference proteome</keyword>
<dbReference type="GO" id="GO:0004035">
    <property type="term" value="F:alkaline phosphatase activity"/>
    <property type="evidence" value="ECO:0007669"/>
    <property type="project" value="UniProtKB-EC"/>
</dbReference>
<dbReference type="Proteomes" id="UP001566331">
    <property type="component" value="Unassembled WGS sequence"/>
</dbReference>
<evidence type="ECO:0000313" key="5">
    <source>
        <dbReference type="Proteomes" id="UP001566331"/>
    </source>
</evidence>
<reference evidence="4 5" key="1">
    <citation type="submission" date="2024-07" db="EMBL/GenBank/DDBJ databases">
        <title>Luteimonas salilacus sp. nov., isolated from the shore soil of Salt Lake in Tibet of China.</title>
        <authorList>
            <person name="Zhang X."/>
            <person name="Li A."/>
        </authorList>
    </citation>
    <scope>NUCLEOTIDE SEQUENCE [LARGE SCALE GENOMIC DNA]</scope>
    <source>
        <strain evidence="4 5">B3-2-R+30</strain>
    </source>
</reference>
<evidence type="ECO:0000313" key="4">
    <source>
        <dbReference type="EMBL" id="MEZ0475045.1"/>
    </source>
</evidence>
<dbReference type="Pfam" id="PF00245">
    <property type="entry name" value="Alk_phosphatase"/>
    <property type="match status" value="1"/>
</dbReference>
<dbReference type="SMART" id="SM00098">
    <property type="entry name" value="alkPPc"/>
    <property type="match status" value="1"/>
</dbReference>
<dbReference type="CDD" id="cd16012">
    <property type="entry name" value="ALP"/>
    <property type="match status" value="1"/>
</dbReference>
<gene>
    <name evidence="4" type="ORF">AB6713_10530</name>
</gene>
<accession>A0ABV4HQP1</accession>
<evidence type="ECO:0000256" key="2">
    <source>
        <dbReference type="RuleBase" id="RU003946"/>
    </source>
</evidence>
<comment type="caution">
    <text evidence="4">The sequence shown here is derived from an EMBL/GenBank/DDBJ whole genome shotgun (WGS) entry which is preliminary data.</text>
</comment>
<dbReference type="EMBL" id="JBFWIC010000012">
    <property type="protein sequence ID" value="MEZ0475045.1"/>
    <property type="molecule type" value="Genomic_DNA"/>
</dbReference>
<protein>
    <submittedName>
        <fullName evidence="4">Alkaline phosphatase</fullName>
        <ecNumber evidence="4">3.1.3.1</ecNumber>
    </submittedName>
</protein>
<evidence type="ECO:0000256" key="3">
    <source>
        <dbReference type="SAM" id="SignalP"/>
    </source>
</evidence>
<dbReference type="PRINTS" id="PR00113">
    <property type="entry name" value="ALKPHPHTASE"/>
</dbReference>
<feature type="signal peptide" evidence="3">
    <location>
        <begin position="1"/>
        <end position="26"/>
    </location>
</feature>
<dbReference type="PANTHER" id="PTHR11596">
    <property type="entry name" value="ALKALINE PHOSPHATASE"/>
    <property type="match status" value="1"/>
</dbReference>
<organism evidence="4 5">
    <name type="scientific">Luteimonas salinilitoris</name>
    <dbReference type="NCBI Taxonomy" id="3237697"/>
    <lineage>
        <taxon>Bacteria</taxon>
        <taxon>Pseudomonadati</taxon>
        <taxon>Pseudomonadota</taxon>
        <taxon>Gammaproteobacteria</taxon>
        <taxon>Lysobacterales</taxon>
        <taxon>Lysobacteraceae</taxon>
        <taxon>Luteimonas</taxon>
    </lineage>
</organism>
<evidence type="ECO:0000256" key="1">
    <source>
        <dbReference type="ARBA" id="ARBA00022553"/>
    </source>
</evidence>
<dbReference type="Gene3D" id="3.40.720.10">
    <property type="entry name" value="Alkaline Phosphatase, subunit A"/>
    <property type="match status" value="1"/>
</dbReference>
<proteinExistence type="inferred from homology"/>
<dbReference type="EC" id="3.1.3.1" evidence="4"/>
<dbReference type="PANTHER" id="PTHR11596:SF5">
    <property type="entry name" value="ALKALINE PHOSPHATASE"/>
    <property type="match status" value="1"/>
</dbReference>
<dbReference type="RefSeq" id="WP_370564899.1">
    <property type="nucleotide sequence ID" value="NZ_JBFWIB010000011.1"/>
</dbReference>
<comment type="similarity">
    <text evidence="2">Belongs to the alkaline phosphatase family.</text>
</comment>
<keyword evidence="1" id="KW-0597">Phosphoprotein</keyword>
<feature type="chain" id="PRO_5045218100" evidence="3">
    <location>
        <begin position="27"/>
        <end position="567"/>
    </location>
</feature>
<name>A0ABV4HQP1_9GAMM</name>
<sequence length="567" mass="59901">MRIPTLCCLSALLCACAAQVRDPAPAADVGTPATVAPIDVPRIARPDGETAQWWFRSGAAAAAERGAMEGRAKNVILFVGDGMSLTTVAAARILAGQQAGGSGEEHRLGWEDFPHTALSRTYNTDMQTPDSAGTMTAMASGVKTRSGVIGLAQTRPRGDCSGIEDNALLTVLELAESAGLATGIVTTTRITHATPAATYARSPDRDWESDGLVPATARAAGCADIARQLLDSRFGRGPDVVFGGGRKHFMTVDQADPEHAGKHGLRRDGRDLVAEWQAKHPGGAYVWNRDQLAAARGKTPVLGLFEYDHMHFEHDRPRDPGEPSLAELTREAIGRLLSAGDGYVLLVEAGRIDHAHHFGNAHRALTDTIALSEAVDAAVELTSAEDTLILVTADHAHTLTFAGYPVRGNPILGKVRGTLGDADDADDAKDLTGLPYTTLGYANGPGYTGASDTQPAGPKRFLHKAHGATAAHGRPDLTDVDTRDPDYLQESVLPLIDESHGGDDVGIWARGPGAAAVRGNVEQHAIFHFMVQATPKLRQRLCTAGLCNADGVPVELPRPQDFAEGTP</sequence>
<keyword evidence="3" id="KW-0732">Signal</keyword>
<dbReference type="InterPro" id="IPR017850">
    <property type="entry name" value="Alkaline_phosphatase_core_sf"/>
</dbReference>
<keyword evidence="4" id="KW-0378">Hydrolase</keyword>